<feature type="compositionally biased region" description="Low complexity" evidence="1">
    <location>
        <begin position="435"/>
        <end position="446"/>
    </location>
</feature>
<accession>A0ABP0ZPC3</accession>
<feature type="compositionally biased region" description="Low complexity" evidence="1">
    <location>
        <begin position="128"/>
        <end position="156"/>
    </location>
</feature>
<evidence type="ECO:0000313" key="3">
    <source>
        <dbReference type="EMBL" id="CAK9438976.1"/>
    </source>
</evidence>
<proteinExistence type="predicted"/>
<gene>
    <name evidence="3" type="ORF">LODBEIA_P32000</name>
</gene>
<sequence>MTLTAPPVLKTTIIQLNKELDPEESNGGYEVLTNEYSSNNSNNNNSESKSYSDNNDSEPTSPNLESMPSKKKRRRSTANIDSEELAKRKNETKQLHSIIEKRRRIKINREFEALKYLIPACRNCYSTTGTTPSAAGTPGGNNSSTTTTNKKAPANSSLNNGNKIDGMYKLTILKSSVEYILYLHHIIEKQHQLLRQHGIEGEDFSQQTVDMIKHFDIDFAKIPLDVNQYRNIDIDFNFKDLADLQQLPSNNAASDVNTPIKYKKRKTHSIVEENEDEEEDEGEGEADNERELSEDDDNNTFSSRSSSIAPSSSSLTTTTAAVNSTTTMATNTANTTTSGNSQRANAKPLLPTPDFTPDMAPILTMLNKYTGTNDVFRSGRKISNPTSPQTMVLKSANPSPFTIPLKSSLSNQSPNSFTPSSSSSSLVMGSKGFINSNSSSSSSSNSGKFTLPDPALNPSSNLNDVPRNKIFKSKLTSDRNSLPSMMEEELEVGGSSGSDKISDSYASKTLLALRKSSIDSLLN</sequence>
<reference evidence="3 4" key="1">
    <citation type="submission" date="2024-03" db="EMBL/GenBank/DDBJ databases">
        <authorList>
            <person name="Brejova B."/>
        </authorList>
    </citation>
    <scope>NUCLEOTIDE SEQUENCE [LARGE SCALE GENOMIC DNA]</scope>
    <source>
        <strain evidence="3 4">CBS 14171</strain>
    </source>
</reference>
<dbReference type="InterPro" id="IPR011598">
    <property type="entry name" value="bHLH_dom"/>
</dbReference>
<feature type="compositionally biased region" description="Low complexity" evidence="1">
    <location>
        <begin position="34"/>
        <end position="54"/>
    </location>
</feature>
<protein>
    <recommendedName>
        <fullName evidence="2">BHLH domain-containing protein</fullName>
    </recommendedName>
</protein>
<dbReference type="EMBL" id="OZ022408">
    <property type="protein sequence ID" value="CAK9438976.1"/>
    <property type="molecule type" value="Genomic_DNA"/>
</dbReference>
<dbReference type="RefSeq" id="XP_066830138.1">
    <property type="nucleotide sequence ID" value="XM_066973285.1"/>
</dbReference>
<dbReference type="SMART" id="SM00353">
    <property type="entry name" value="HLH"/>
    <property type="match status" value="1"/>
</dbReference>
<evidence type="ECO:0000313" key="4">
    <source>
        <dbReference type="Proteomes" id="UP001497383"/>
    </source>
</evidence>
<dbReference type="InterPro" id="IPR036638">
    <property type="entry name" value="HLH_DNA-bd_sf"/>
</dbReference>
<feature type="region of interest" description="Disordered" evidence="1">
    <location>
        <begin position="377"/>
        <end position="502"/>
    </location>
</feature>
<feature type="region of interest" description="Disordered" evidence="1">
    <location>
        <begin position="128"/>
        <end position="158"/>
    </location>
</feature>
<evidence type="ECO:0000259" key="2">
    <source>
        <dbReference type="PROSITE" id="PS50888"/>
    </source>
</evidence>
<organism evidence="3 4">
    <name type="scientific">Lodderomyces beijingensis</name>
    <dbReference type="NCBI Taxonomy" id="1775926"/>
    <lineage>
        <taxon>Eukaryota</taxon>
        <taxon>Fungi</taxon>
        <taxon>Dikarya</taxon>
        <taxon>Ascomycota</taxon>
        <taxon>Saccharomycotina</taxon>
        <taxon>Pichiomycetes</taxon>
        <taxon>Debaryomycetaceae</taxon>
        <taxon>Candida/Lodderomyces clade</taxon>
        <taxon>Lodderomyces</taxon>
    </lineage>
</organism>
<name>A0ABP0ZPC3_9ASCO</name>
<feature type="compositionally biased region" description="Low complexity" evidence="1">
    <location>
        <begin position="300"/>
        <end position="341"/>
    </location>
</feature>
<feature type="domain" description="BHLH" evidence="2">
    <location>
        <begin position="91"/>
        <end position="183"/>
    </location>
</feature>
<feature type="compositionally biased region" description="Polar residues" evidence="1">
    <location>
        <begin position="377"/>
        <end position="409"/>
    </location>
</feature>
<dbReference type="GeneID" id="92208396"/>
<evidence type="ECO:0000256" key="1">
    <source>
        <dbReference type="SAM" id="MobiDB-lite"/>
    </source>
</evidence>
<dbReference type="PROSITE" id="PS50888">
    <property type="entry name" value="BHLH"/>
    <property type="match status" value="1"/>
</dbReference>
<feature type="region of interest" description="Disordered" evidence="1">
    <location>
        <begin position="19"/>
        <end position="92"/>
    </location>
</feature>
<dbReference type="Proteomes" id="UP001497383">
    <property type="component" value="Chromosome 4"/>
</dbReference>
<dbReference type="Pfam" id="PF00010">
    <property type="entry name" value="HLH"/>
    <property type="match status" value="1"/>
</dbReference>
<feature type="compositionally biased region" description="Acidic residues" evidence="1">
    <location>
        <begin position="272"/>
        <end position="298"/>
    </location>
</feature>
<dbReference type="Gene3D" id="4.10.280.10">
    <property type="entry name" value="Helix-loop-helix DNA-binding domain"/>
    <property type="match status" value="1"/>
</dbReference>
<feature type="compositionally biased region" description="Low complexity" evidence="1">
    <location>
        <begin position="410"/>
        <end position="425"/>
    </location>
</feature>
<dbReference type="SUPFAM" id="SSF47459">
    <property type="entry name" value="HLH, helix-loop-helix DNA-binding domain"/>
    <property type="match status" value="1"/>
</dbReference>
<keyword evidence="4" id="KW-1185">Reference proteome</keyword>
<feature type="region of interest" description="Disordered" evidence="1">
    <location>
        <begin position="263"/>
        <end position="355"/>
    </location>
</feature>